<dbReference type="AlphaFoldDB" id="A0A417Y452"/>
<comment type="caution">
    <text evidence="3">The sequence shown here is derived from an EMBL/GenBank/DDBJ whole genome shotgun (WGS) entry which is preliminary data.</text>
</comment>
<dbReference type="Proteomes" id="UP000283644">
    <property type="component" value="Unassembled WGS sequence"/>
</dbReference>
<dbReference type="EMBL" id="QXGH01000013">
    <property type="protein sequence ID" value="RHW27375.1"/>
    <property type="molecule type" value="Genomic_DNA"/>
</dbReference>
<proteinExistence type="predicted"/>
<keyword evidence="2" id="KW-0472">Membrane</keyword>
<evidence type="ECO:0000256" key="2">
    <source>
        <dbReference type="SAM" id="Phobius"/>
    </source>
</evidence>
<organism evidence="3 4">
    <name type="scientific">Nocardioides immobilis</name>
    <dbReference type="NCBI Taxonomy" id="2049295"/>
    <lineage>
        <taxon>Bacteria</taxon>
        <taxon>Bacillati</taxon>
        <taxon>Actinomycetota</taxon>
        <taxon>Actinomycetes</taxon>
        <taxon>Propionibacteriales</taxon>
        <taxon>Nocardioidaceae</taxon>
        <taxon>Nocardioides</taxon>
    </lineage>
</organism>
<evidence type="ECO:0000256" key="1">
    <source>
        <dbReference type="SAM" id="MobiDB-lite"/>
    </source>
</evidence>
<feature type="compositionally biased region" description="Basic and acidic residues" evidence="1">
    <location>
        <begin position="85"/>
        <end position="99"/>
    </location>
</feature>
<sequence length="257" mass="27581">MNERDLTALLERATGDLVPEVDRLVADGTARGRTRLRRRRVGSAVAVAAAVVVLTIGTSLLMSGDGGKPRTEPGFADDTQSVETKTVELPRPQPKEPDRPTTVSAREAPTIIGTFLPPGPISEPLENADFPLVDTADERLVHFRYDGTLTTFTIARADSLATCREFANAEQANESLPQPVCSVVDGLEVLTSTQDSPVRTIGVTVWNHGYAISLQSYNVARSKNPDGSEDVPPVMDAPAISVDDLITIASSGVWFEE</sequence>
<accession>A0A417Y452</accession>
<keyword evidence="4" id="KW-1185">Reference proteome</keyword>
<gene>
    <name evidence="3" type="ORF">D0Z08_09505</name>
</gene>
<keyword evidence="2" id="KW-0812">Transmembrane</keyword>
<protein>
    <submittedName>
        <fullName evidence="3">Uncharacterized protein</fullName>
    </submittedName>
</protein>
<keyword evidence="2" id="KW-1133">Transmembrane helix</keyword>
<dbReference type="RefSeq" id="WP_118924985.1">
    <property type="nucleotide sequence ID" value="NZ_QXGH01000013.1"/>
</dbReference>
<dbReference type="OrthoDB" id="3788668at2"/>
<feature type="region of interest" description="Disordered" evidence="1">
    <location>
        <begin position="62"/>
        <end position="104"/>
    </location>
</feature>
<name>A0A417Y452_9ACTN</name>
<reference evidence="3 4" key="1">
    <citation type="submission" date="2018-09" db="EMBL/GenBank/DDBJ databases">
        <title>Genome sequencing of Nocardioides immobilis CCTCC AB 2017083 for comparison to Nocardioides silvaticus.</title>
        <authorList>
            <person name="Li C."/>
            <person name="Wang G."/>
        </authorList>
    </citation>
    <scope>NUCLEOTIDE SEQUENCE [LARGE SCALE GENOMIC DNA]</scope>
    <source>
        <strain evidence="3 4">CCTCC AB 2017083</strain>
    </source>
</reference>
<evidence type="ECO:0000313" key="4">
    <source>
        <dbReference type="Proteomes" id="UP000283644"/>
    </source>
</evidence>
<feature type="transmembrane region" description="Helical" evidence="2">
    <location>
        <begin position="41"/>
        <end position="62"/>
    </location>
</feature>
<evidence type="ECO:0000313" key="3">
    <source>
        <dbReference type="EMBL" id="RHW27375.1"/>
    </source>
</evidence>